<dbReference type="Pfam" id="PF08447">
    <property type="entry name" value="PAS_3"/>
    <property type="match status" value="1"/>
</dbReference>
<keyword evidence="5" id="KW-0997">Cell inner membrane</keyword>
<feature type="domain" description="HPt" evidence="22">
    <location>
        <begin position="938"/>
        <end position="1042"/>
    </location>
</feature>
<dbReference type="Gene3D" id="1.20.120.160">
    <property type="entry name" value="HPT domain"/>
    <property type="match status" value="1"/>
</dbReference>
<feature type="modified residue" description="Phosphohistidine" evidence="14">
    <location>
        <position position="977"/>
    </location>
</feature>
<dbReference type="EMBL" id="QPJQ01000003">
    <property type="protein sequence ID" value="RCX07917.1"/>
    <property type="molecule type" value="Genomic_DNA"/>
</dbReference>
<dbReference type="InterPro" id="IPR004358">
    <property type="entry name" value="Sig_transdc_His_kin-like_C"/>
</dbReference>
<reference evidence="24 25" key="1">
    <citation type="submission" date="2018-07" db="EMBL/GenBank/DDBJ databases">
        <title>Genomic Encyclopedia of Type Strains, Phase III (KMG-III): the genomes of soil and plant-associated and newly described type strains.</title>
        <authorList>
            <person name="Whitman W."/>
        </authorList>
    </citation>
    <scope>NUCLEOTIDE SEQUENCE [LARGE SCALE GENOMIC DNA]</scope>
    <source>
        <strain evidence="24 25">CECT 7731</strain>
    </source>
</reference>
<dbReference type="AlphaFoldDB" id="A0A369AID3"/>
<feature type="domain" description="MHYT" evidence="23">
    <location>
        <begin position="22"/>
        <end position="218"/>
    </location>
</feature>
<dbReference type="SUPFAM" id="SSF55785">
    <property type="entry name" value="PYP-like sensor domain (PAS domain)"/>
    <property type="match status" value="2"/>
</dbReference>
<evidence type="ECO:0000256" key="15">
    <source>
        <dbReference type="PROSITE-ProRule" id="PRU00169"/>
    </source>
</evidence>
<organism evidence="24 25">
    <name type="scientific">Marinomonas foliarum</name>
    <dbReference type="NCBI Taxonomy" id="491950"/>
    <lineage>
        <taxon>Bacteria</taxon>
        <taxon>Pseudomonadati</taxon>
        <taxon>Pseudomonadota</taxon>
        <taxon>Gammaproteobacteria</taxon>
        <taxon>Oceanospirillales</taxon>
        <taxon>Oceanospirillaceae</taxon>
        <taxon>Marinomonas</taxon>
    </lineage>
</organism>
<dbReference type="CDD" id="cd17546">
    <property type="entry name" value="REC_hyHK_CKI1_RcsC-like"/>
    <property type="match status" value="1"/>
</dbReference>
<dbReference type="PROSITE" id="PS50924">
    <property type="entry name" value="MHYT"/>
    <property type="match status" value="1"/>
</dbReference>
<dbReference type="SMART" id="SM00448">
    <property type="entry name" value="REC"/>
    <property type="match status" value="1"/>
</dbReference>
<dbReference type="Gene3D" id="3.40.50.2300">
    <property type="match status" value="1"/>
</dbReference>
<dbReference type="SMART" id="SM00086">
    <property type="entry name" value="PAC"/>
    <property type="match status" value="2"/>
</dbReference>
<evidence type="ECO:0000256" key="6">
    <source>
        <dbReference type="ARBA" id="ARBA00022553"/>
    </source>
</evidence>
<dbReference type="InterPro" id="IPR003661">
    <property type="entry name" value="HisK_dim/P_dom"/>
</dbReference>
<dbReference type="InterPro" id="IPR036641">
    <property type="entry name" value="HPT_dom_sf"/>
</dbReference>
<evidence type="ECO:0000256" key="3">
    <source>
        <dbReference type="ARBA" id="ARBA00012438"/>
    </source>
</evidence>
<comment type="catalytic activity">
    <reaction evidence="1">
        <text>ATP + protein L-histidine = ADP + protein N-phospho-L-histidine.</text>
        <dbReference type="EC" id="2.7.13.3"/>
    </reaction>
</comment>
<evidence type="ECO:0000256" key="12">
    <source>
        <dbReference type="ARBA" id="ARBA00023012"/>
    </source>
</evidence>
<dbReference type="Gene3D" id="3.30.565.10">
    <property type="entry name" value="Histidine kinase-like ATPase, C-terminal domain"/>
    <property type="match status" value="1"/>
</dbReference>
<evidence type="ECO:0000256" key="11">
    <source>
        <dbReference type="ARBA" id="ARBA00022989"/>
    </source>
</evidence>
<feature type="domain" description="Histidine kinase" evidence="18">
    <location>
        <begin position="548"/>
        <end position="765"/>
    </location>
</feature>
<feature type="transmembrane region" description="Helical" evidence="16">
    <location>
        <begin position="121"/>
        <end position="142"/>
    </location>
</feature>
<dbReference type="SUPFAM" id="SSF47384">
    <property type="entry name" value="Homodimeric domain of signal transducing histidine kinase"/>
    <property type="match status" value="1"/>
</dbReference>
<feature type="transmembrane region" description="Helical" evidence="16">
    <location>
        <begin position="158"/>
        <end position="180"/>
    </location>
</feature>
<keyword evidence="6 15" id="KW-0597">Phosphoprotein</keyword>
<evidence type="ECO:0000256" key="7">
    <source>
        <dbReference type="ARBA" id="ARBA00022679"/>
    </source>
</evidence>
<keyword evidence="4" id="KW-1003">Cell membrane</keyword>
<dbReference type="Pfam" id="PF00512">
    <property type="entry name" value="HisKA"/>
    <property type="match status" value="1"/>
</dbReference>
<feature type="transmembrane region" description="Helical" evidence="16">
    <location>
        <begin position="59"/>
        <end position="83"/>
    </location>
</feature>
<dbReference type="InterPro" id="IPR035965">
    <property type="entry name" value="PAS-like_dom_sf"/>
</dbReference>
<dbReference type="Pfam" id="PF00072">
    <property type="entry name" value="Response_reg"/>
    <property type="match status" value="1"/>
</dbReference>
<keyword evidence="11 16" id="KW-1133">Transmembrane helix</keyword>
<dbReference type="InterPro" id="IPR001789">
    <property type="entry name" value="Sig_transdc_resp-reg_receiver"/>
</dbReference>
<dbReference type="PROSITE" id="PS50894">
    <property type="entry name" value="HPT"/>
    <property type="match status" value="1"/>
</dbReference>
<dbReference type="RefSeq" id="WP_114410631.1">
    <property type="nucleotide sequence ID" value="NZ_QPJQ01000003.1"/>
</dbReference>
<dbReference type="GO" id="GO:0005886">
    <property type="term" value="C:plasma membrane"/>
    <property type="evidence" value="ECO:0007669"/>
    <property type="project" value="UniProtKB-SubCell"/>
</dbReference>
<evidence type="ECO:0000256" key="4">
    <source>
        <dbReference type="ARBA" id="ARBA00022475"/>
    </source>
</evidence>
<dbReference type="Gene3D" id="3.30.450.20">
    <property type="entry name" value="PAS domain"/>
    <property type="match status" value="2"/>
</dbReference>
<dbReference type="InterPro" id="IPR003594">
    <property type="entry name" value="HATPase_dom"/>
</dbReference>
<evidence type="ECO:0000256" key="13">
    <source>
        <dbReference type="ARBA" id="ARBA00023136"/>
    </source>
</evidence>
<dbReference type="CDD" id="cd00082">
    <property type="entry name" value="HisKA"/>
    <property type="match status" value="1"/>
</dbReference>
<dbReference type="SMART" id="SM00091">
    <property type="entry name" value="PAS"/>
    <property type="match status" value="2"/>
</dbReference>
<dbReference type="PANTHER" id="PTHR43047:SF64">
    <property type="entry name" value="HISTIDINE KINASE CONTAINING CHEY-HOMOLOGOUS RECEIVER DOMAIN AND PAS DOMAIN-RELATED"/>
    <property type="match status" value="1"/>
</dbReference>
<name>A0A369AID3_9GAMM</name>
<dbReference type="SMART" id="SM00388">
    <property type="entry name" value="HisKA"/>
    <property type="match status" value="1"/>
</dbReference>
<dbReference type="Pfam" id="PF01627">
    <property type="entry name" value="Hpt"/>
    <property type="match status" value="1"/>
</dbReference>
<feature type="domain" description="PAC" evidence="21">
    <location>
        <begin position="478"/>
        <end position="530"/>
    </location>
</feature>
<dbReference type="SUPFAM" id="SSF52172">
    <property type="entry name" value="CheY-like"/>
    <property type="match status" value="1"/>
</dbReference>
<keyword evidence="17" id="KW-0175">Coiled coil</keyword>
<keyword evidence="10" id="KW-0547">Nucleotide-binding</keyword>
<evidence type="ECO:0000256" key="10">
    <source>
        <dbReference type="ARBA" id="ARBA00022840"/>
    </source>
</evidence>
<dbReference type="PROSITE" id="PS50113">
    <property type="entry name" value="PAC"/>
    <property type="match status" value="2"/>
</dbReference>
<evidence type="ECO:0000259" key="22">
    <source>
        <dbReference type="PROSITE" id="PS50894"/>
    </source>
</evidence>
<protein>
    <recommendedName>
        <fullName evidence="3">histidine kinase</fullName>
        <ecNumber evidence="3">2.7.13.3</ecNumber>
    </recommendedName>
</protein>
<dbReference type="Pfam" id="PF03707">
    <property type="entry name" value="MHYT"/>
    <property type="match status" value="3"/>
</dbReference>
<evidence type="ECO:0000256" key="1">
    <source>
        <dbReference type="ARBA" id="ARBA00000085"/>
    </source>
</evidence>
<evidence type="ECO:0000313" key="24">
    <source>
        <dbReference type="EMBL" id="RCX07917.1"/>
    </source>
</evidence>
<dbReference type="CDD" id="cd16922">
    <property type="entry name" value="HATPase_EvgS-ArcB-TorS-like"/>
    <property type="match status" value="1"/>
</dbReference>
<dbReference type="InterPro" id="IPR011006">
    <property type="entry name" value="CheY-like_superfamily"/>
</dbReference>
<dbReference type="InterPro" id="IPR005330">
    <property type="entry name" value="MHYT_dom"/>
</dbReference>
<proteinExistence type="predicted"/>
<dbReference type="FunFam" id="3.30.565.10:FF:000010">
    <property type="entry name" value="Sensor histidine kinase RcsC"/>
    <property type="match status" value="1"/>
</dbReference>
<dbReference type="EC" id="2.7.13.3" evidence="3"/>
<dbReference type="InterPro" id="IPR036097">
    <property type="entry name" value="HisK_dim/P_sf"/>
</dbReference>
<dbReference type="PROSITE" id="PS50109">
    <property type="entry name" value="HIS_KIN"/>
    <property type="match status" value="1"/>
</dbReference>
<evidence type="ECO:0000256" key="5">
    <source>
        <dbReference type="ARBA" id="ARBA00022519"/>
    </source>
</evidence>
<dbReference type="PROSITE" id="PS50110">
    <property type="entry name" value="RESPONSE_REGULATORY"/>
    <property type="match status" value="1"/>
</dbReference>
<keyword evidence="7" id="KW-0808">Transferase</keyword>
<dbReference type="Pfam" id="PF02518">
    <property type="entry name" value="HATPase_c"/>
    <property type="match status" value="1"/>
</dbReference>
<dbReference type="PRINTS" id="PR00344">
    <property type="entry name" value="BCTRLSENSOR"/>
</dbReference>
<dbReference type="SMART" id="SM00387">
    <property type="entry name" value="HATPase_c"/>
    <property type="match status" value="1"/>
</dbReference>
<gene>
    <name evidence="24" type="ORF">DFP77_10317</name>
</gene>
<dbReference type="NCBIfam" id="TIGR00229">
    <property type="entry name" value="sensory_box"/>
    <property type="match status" value="2"/>
</dbReference>
<dbReference type="InterPro" id="IPR008207">
    <property type="entry name" value="Sig_transdc_His_kin_Hpt_dom"/>
</dbReference>
<evidence type="ECO:0000256" key="2">
    <source>
        <dbReference type="ARBA" id="ARBA00004429"/>
    </source>
</evidence>
<keyword evidence="13 16" id="KW-0472">Membrane</keyword>
<feature type="coiled-coil region" evidence="17">
    <location>
        <begin position="461"/>
        <end position="488"/>
    </location>
</feature>
<dbReference type="InterPro" id="IPR001610">
    <property type="entry name" value="PAC"/>
</dbReference>
<evidence type="ECO:0000256" key="16">
    <source>
        <dbReference type="PROSITE-ProRule" id="PRU00244"/>
    </source>
</evidence>
<dbReference type="PROSITE" id="PS50112">
    <property type="entry name" value="PAS"/>
    <property type="match status" value="2"/>
</dbReference>
<keyword evidence="8 16" id="KW-0812">Transmembrane</keyword>
<evidence type="ECO:0000256" key="17">
    <source>
        <dbReference type="SAM" id="Coils"/>
    </source>
</evidence>
<dbReference type="GO" id="GO:0000155">
    <property type="term" value="F:phosphorelay sensor kinase activity"/>
    <property type="evidence" value="ECO:0007669"/>
    <property type="project" value="InterPro"/>
</dbReference>
<dbReference type="CDD" id="cd00130">
    <property type="entry name" value="PAS"/>
    <property type="match status" value="2"/>
</dbReference>
<evidence type="ECO:0000259" key="18">
    <source>
        <dbReference type="PROSITE" id="PS50109"/>
    </source>
</evidence>
<dbReference type="InterPro" id="IPR036890">
    <property type="entry name" value="HATPase_C_sf"/>
</dbReference>
<keyword evidence="10" id="KW-0067">ATP-binding</keyword>
<evidence type="ECO:0000256" key="9">
    <source>
        <dbReference type="ARBA" id="ARBA00022777"/>
    </source>
</evidence>
<sequence length="1123" mass="125484">MQWLSSFFISQVDQSQLTMGSYNYLLVILSIFLASSASFFALHFASVAQHIVIEKYKTIALVSGSFIMAGGIWSMHFVGMLAFNMGHSVTYDPLLTTLSLIPAIWASYVTLKRLIIPDLNIWLLLTSGILVGSGIGAMHYIGMEAMQMPVQLKYDPTWFFASIVIAVVLAFIALSTHYYVRKMWSNLDSKWVSCISALIMGAAISGMHYAGMAGARFITSGDEMMSHSHMQETSNDYLSLVVAIITLLLSILAVNIASQLRYRQLLLEKTASEQRLKTTLDTAVDGIITVNSHGIIKEFNHAAIRIFGWQEQEIIGQSFGILFSPEYTDEYNTSLEHFRKTGESELTGKDREILALHKDGHTFPIRLGVGRVDLLDEETLFVGFISDISARKSLEESIKKSEQQYSSLMKNIPGASFRCLMNDHWTALFISDAIYDLTGWQTDDFYQEKISLGQLLHPDDLESVTAAINEAEKEYKSYEIEYRLKHKDGHYVWVLENGSVIHNKNGEAEWIDGVILDISQRIKMEDELRLAKEKAEESAESKASFLANMSHEIRTPMNSIIGFSDILLEADISGESKQHLATISKSARSLLHLLNDILDSAKLEKNKLDLDIRAFLPANMVDTVISTLWLQARSKGLELNFHIEPNVANTYLGAEDRIRQVLMNILGNAIKFTEKGNVTLTISKLVNGNLRFTIKDTGIGIPQERLKNIFDPFTQADASMSRRFGGTGLGTSISKQLVNLMGGEIFVRSELGKGSCFYFDLPLKESKIQPEVNSTQLSTISPKRILLADDIEQNLTLLTLLLKRYGHAIFLANDGITAVEQFKEIKPDIVLMDIQMPNMDGLTATQIIRSYEKEQALKHTPIIALTANVLMEDKLDAQRAGMDGFANKPIDIQVLIGEMARVLNEVPTALQLDHAQNSPSNGQIQQIHMKKGLALWRDRSVYLDELSTFSQQNHNLSSRFSNYLSNEEYAELYALAHAIKGTAGNLALIPLSKIMTTLERAAQDKDEHQCHNSIESLDVLFPHILNELQQLTESEANGTENKQQEGPPILTNTQLLPLLETLIKAVESYEIDDNTIDLIISGAPKHLKPQVVDIAQSISNFDFDKAIESISALKEQLIKEANS</sequence>
<evidence type="ECO:0000256" key="14">
    <source>
        <dbReference type="PROSITE-ProRule" id="PRU00110"/>
    </source>
</evidence>
<dbReference type="SUPFAM" id="SSF55874">
    <property type="entry name" value="ATPase domain of HSP90 chaperone/DNA topoisomerase II/histidine kinase"/>
    <property type="match status" value="1"/>
</dbReference>
<dbReference type="GO" id="GO:0006355">
    <property type="term" value="P:regulation of DNA-templated transcription"/>
    <property type="evidence" value="ECO:0007669"/>
    <property type="project" value="InterPro"/>
</dbReference>
<feature type="transmembrane region" description="Helical" evidence="16">
    <location>
        <begin position="24"/>
        <end position="47"/>
    </location>
</feature>
<dbReference type="Proteomes" id="UP000253506">
    <property type="component" value="Unassembled WGS sequence"/>
</dbReference>
<dbReference type="InterPro" id="IPR000014">
    <property type="entry name" value="PAS"/>
</dbReference>
<dbReference type="OrthoDB" id="6110612at2"/>
<comment type="subcellular location">
    <subcellularLocation>
        <location evidence="2">Cell inner membrane</location>
        <topology evidence="2">Multi-pass membrane protein</topology>
    </subcellularLocation>
</comment>
<keyword evidence="9" id="KW-0418">Kinase</keyword>
<feature type="transmembrane region" description="Helical" evidence="16">
    <location>
        <begin position="89"/>
        <end position="109"/>
    </location>
</feature>
<dbReference type="Gene3D" id="1.10.287.130">
    <property type="match status" value="1"/>
</dbReference>
<evidence type="ECO:0000313" key="25">
    <source>
        <dbReference type="Proteomes" id="UP000253506"/>
    </source>
</evidence>
<dbReference type="PANTHER" id="PTHR43047">
    <property type="entry name" value="TWO-COMPONENT HISTIDINE PROTEIN KINASE"/>
    <property type="match status" value="1"/>
</dbReference>
<feature type="domain" description="PAS" evidence="20">
    <location>
        <begin position="272"/>
        <end position="342"/>
    </location>
</feature>
<dbReference type="InterPro" id="IPR005467">
    <property type="entry name" value="His_kinase_dom"/>
</dbReference>
<evidence type="ECO:0000259" key="19">
    <source>
        <dbReference type="PROSITE" id="PS50110"/>
    </source>
</evidence>
<dbReference type="InterPro" id="IPR013655">
    <property type="entry name" value="PAS_fold_3"/>
</dbReference>
<keyword evidence="12" id="KW-0902">Two-component regulatory system</keyword>
<dbReference type="InterPro" id="IPR000700">
    <property type="entry name" value="PAS-assoc_C"/>
</dbReference>
<evidence type="ECO:0000259" key="23">
    <source>
        <dbReference type="PROSITE" id="PS50924"/>
    </source>
</evidence>
<evidence type="ECO:0000259" key="20">
    <source>
        <dbReference type="PROSITE" id="PS50112"/>
    </source>
</evidence>
<feature type="modified residue" description="4-aspartylphosphate" evidence="15">
    <location>
        <position position="833"/>
    </location>
</feature>
<evidence type="ECO:0000256" key="8">
    <source>
        <dbReference type="ARBA" id="ARBA00022692"/>
    </source>
</evidence>
<comment type="caution">
    <text evidence="24">The sequence shown here is derived from an EMBL/GenBank/DDBJ whole genome shotgun (WGS) entry which is preliminary data.</text>
</comment>
<dbReference type="InterPro" id="IPR013767">
    <property type="entry name" value="PAS_fold"/>
</dbReference>
<dbReference type="Pfam" id="PF00989">
    <property type="entry name" value="PAS"/>
    <property type="match status" value="1"/>
</dbReference>
<feature type="domain" description="PAC" evidence="21">
    <location>
        <begin position="349"/>
        <end position="400"/>
    </location>
</feature>
<feature type="domain" description="PAS" evidence="20">
    <location>
        <begin position="401"/>
        <end position="475"/>
    </location>
</feature>
<feature type="transmembrane region" description="Helical" evidence="16">
    <location>
        <begin position="237"/>
        <end position="257"/>
    </location>
</feature>
<accession>A0A369AID3</accession>
<feature type="domain" description="Response regulatory" evidence="19">
    <location>
        <begin position="784"/>
        <end position="903"/>
    </location>
</feature>
<dbReference type="SUPFAM" id="SSF47226">
    <property type="entry name" value="Histidine-containing phosphotransfer domain, HPT domain"/>
    <property type="match status" value="1"/>
</dbReference>
<evidence type="ECO:0000259" key="21">
    <source>
        <dbReference type="PROSITE" id="PS50113"/>
    </source>
</evidence>